<dbReference type="RefSeq" id="WP_371947611.1">
    <property type="nucleotide sequence ID" value="NZ_JAXCEI010000002.1"/>
</dbReference>
<organism evidence="1 2">
    <name type="scientific">Actinomadura monticuli</name>
    <dbReference type="NCBI Taxonomy" id="3097367"/>
    <lineage>
        <taxon>Bacteria</taxon>
        <taxon>Bacillati</taxon>
        <taxon>Actinomycetota</taxon>
        <taxon>Actinomycetes</taxon>
        <taxon>Streptosporangiales</taxon>
        <taxon>Thermomonosporaceae</taxon>
        <taxon>Actinomadura</taxon>
    </lineage>
</organism>
<gene>
    <name evidence="1" type="ORF">SM611_04950</name>
</gene>
<evidence type="ECO:0000313" key="2">
    <source>
        <dbReference type="Proteomes" id="UP001569963"/>
    </source>
</evidence>
<keyword evidence="2" id="KW-1185">Reference proteome</keyword>
<protein>
    <submittedName>
        <fullName evidence="1">Uncharacterized protein</fullName>
    </submittedName>
</protein>
<name>A0ABV4Q530_9ACTN</name>
<sequence>MDPALAGLAGAVAAALVEAMTTDFWGTTRTRLARIVGRGAHAAESDLTRELEESAGRVGRSSPPDQAAVAAEQARWTALLTAFLAEHMDASTELQDLLRHVREVVPDAGAVHVVQNITTGRNAFIAGRDQHISLISDDDG</sequence>
<accession>A0ABV4Q530</accession>
<evidence type="ECO:0000313" key="1">
    <source>
        <dbReference type="EMBL" id="MFA1538271.1"/>
    </source>
</evidence>
<dbReference type="Proteomes" id="UP001569963">
    <property type="component" value="Unassembled WGS sequence"/>
</dbReference>
<dbReference type="EMBL" id="JAXCEI010000002">
    <property type="protein sequence ID" value="MFA1538271.1"/>
    <property type="molecule type" value="Genomic_DNA"/>
</dbReference>
<comment type="caution">
    <text evidence="1">The sequence shown here is derived from an EMBL/GenBank/DDBJ whole genome shotgun (WGS) entry which is preliminary data.</text>
</comment>
<reference evidence="1 2" key="1">
    <citation type="submission" date="2023-11" db="EMBL/GenBank/DDBJ databases">
        <title>Actinomadura monticuli sp. nov., isolated from volcanic ash.</title>
        <authorList>
            <person name="Lee S.D."/>
            <person name="Yang H."/>
            <person name="Kim I.S."/>
        </authorList>
    </citation>
    <scope>NUCLEOTIDE SEQUENCE [LARGE SCALE GENOMIC DNA]</scope>
    <source>
        <strain evidence="1 2">DLS-62</strain>
    </source>
</reference>
<proteinExistence type="predicted"/>